<organism evidence="2 3">
    <name type="scientific">Engelhardtia mirabilis</name>
    <dbReference type="NCBI Taxonomy" id="2528011"/>
    <lineage>
        <taxon>Bacteria</taxon>
        <taxon>Pseudomonadati</taxon>
        <taxon>Planctomycetota</taxon>
        <taxon>Planctomycetia</taxon>
        <taxon>Planctomycetia incertae sedis</taxon>
        <taxon>Engelhardtia</taxon>
    </lineage>
</organism>
<evidence type="ECO:0000256" key="1">
    <source>
        <dbReference type="SAM" id="SignalP"/>
    </source>
</evidence>
<sequence length="304" mass="30927" precursor="true">MKRLSRRAALAGLTTTACLTSFPAQAQSTDVPLGPKACYLHVHSSDSAGSAAVVPLAGLGAVPGKSLLLEGFGDLDNGPSGDTILSLIGLYSSSPTLLGPELLHRVPGAIDAGVEFISAPTLSGGQPTDIPEDFRITSAAQPNVVVAIPVGALYLFIGNHDSQWFDNSDPDGDLGCRVTVVGTWTEHGAGLAGTAGTPKLVGTGLLQGGDPLSVTLSSARPNAPSFLVMGFQLLDLPLFGGTLVPAPDIILGPLPTSGTGDWVLPATWPAGLPELLSVWFQAWIVDPMATAGLAASNGLRAVTP</sequence>
<name>A0A518BH84_9BACT</name>
<dbReference type="InterPro" id="IPR006311">
    <property type="entry name" value="TAT_signal"/>
</dbReference>
<proteinExistence type="predicted"/>
<dbReference type="PROSITE" id="PS51257">
    <property type="entry name" value="PROKAR_LIPOPROTEIN"/>
    <property type="match status" value="1"/>
</dbReference>
<dbReference type="EMBL" id="CP036287">
    <property type="protein sequence ID" value="QDU66350.1"/>
    <property type="molecule type" value="Genomic_DNA"/>
</dbReference>
<evidence type="ECO:0000313" key="3">
    <source>
        <dbReference type="Proteomes" id="UP000316921"/>
    </source>
</evidence>
<protein>
    <recommendedName>
        <fullName evidence="4">Calcineurin-like phosphoesterase domain-containing protein</fullName>
    </recommendedName>
</protein>
<evidence type="ECO:0000313" key="2">
    <source>
        <dbReference type="EMBL" id="QDU66350.1"/>
    </source>
</evidence>
<accession>A0A518BH84</accession>
<reference evidence="2 3" key="1">
    <citation type="submission" date="2019-02" db="EMBL/GenBank/DDBJ databases">
        <title>Deep-cultivation of Planctomycetes and their phenomic and genomic characterization uncovers novel biology.</title>
        <authorList>
            <person name="Wiegand S."/>
            <person name="Jogler M."/>
            <person name="Boedeker C."/>
            <person name="Pinto D."/>
            <person name="Vollmers J."/>
            <person name="Rivas-Marin E."/>
            <person name="Kohn T."/>
            <person name="Peeters S.H."/>
            <person name="Heuer A."/>
            <person name="Rast P."/>
            <person name="Oberbeckmann S."/>
            <person name="Bunk B."/>
            <person name="Jeske O."/>
            <person name="Meyerdierks A."/>
            <person name="Storesund J.E."/>
            <person name="Kallscheuer N."/>
            <person name="Luecker S."/>
            <person name="Lage O.M."/>
            <person name="Pohl T."/>
            <person name="Merkel B.J."/>
            <person name="Hornburger P."/>
            <person name="Mueller R.-W."/>
            <person name="Bruemmer F."/>
            <person name="Labrenz M."/>
            <person name="Spormann A.M."/>
            <person name="Op den Camp H."/>
            <person name="Overmann J."/>
            <person name="Amann R."/>
            <person name="Jetten M.S.M."/>
            <person name="Mascher T."/>
            <person name="Medema M.H."/>
            <person name="Devos D.P."/>
            <person name="Kaster A.-K."/>
            <person name="Ovreas L."/>
            <person name="Rohde M."/>
            <person name="Galperin M.Y."/>
            <person name="Jogler C."/>
        </authorList>
    </citation>
    <scope>NUCLEOTIDE SEQUENCE [LARGE SCALE GENOMIC DNA]</scope>
    <source>
        <strain evidence="2 3">Pla133</strain>
    </source>
</reference>
<keyword evidence="3" id="KW-1185">Reference proteome</keyword>
<feature type="signal peptide" evidence="1">
    <location>
        <begin position="1"/>
        <end position="26"/>
    </location>
</feature>
<dbReference type="AlphaFoldDB" id="A0A518BH84"/>
<gene>
    <name evidence="2" type="ORF">Pla133_14200</name>
</gene>
<feature type="chain" id="PRO_5021904690" description="Calcineurin-like phosphoesterase domain-containing protein" evidence="1">
    <location>
        <begin position="27"/>
        <end position="304"/>
    </location>
</feature>
<evidence type="ECO:0008006" key="4">
    <source>
        <dbReference type="Google" id="ProtNLM"/>
    </source>
</evidence>
<dbReference type="KEGG" id="pbap:Pla133_14200"/>
<dbReference type="RefSeq" id="WP_145064025.1">
    <property type="nucleotide sequence ID" value="NZ_CP036287.1"/>
</dbReference>
<dbReference type="PROSITE" id="PS51318">
    <property type="entry name" value="TAT"/>
    <property type="match status" value="1"/>
</dbReference>
<dbReference type="Proteomes" id="UP000316921">
    <property type="component" value="Chromosome"/>
</dbReference>
<keyword evidence="1" id="KW-0732">Signal</keyword>